<keyword evidence="5" id="KW-1133">Transmembrane helix</keyword>
<dbReference type="InterPro" id="IPR014284">
    <property type="entry name" value="RNA_pol_sigma-70_dom"/>
</dbReference>
<evidence type="ECO:0000313" key="7">
    <source>
        <dbReference type="EMBL" id="BBO86418.1"/>
    </source>
</evidence>
<evidence type="ECO:0000256" key="2">
    <source>
        <dbReference type="ARBA" id="ARBA00023082"/>
    </source>
</evidence>
<keyword evidence="2" id="KW-0731">Sigma factor</keyword>
<feature type="region of interest" description="Disordered" evidence="4">
    <location>
        <begin position="54"/>
        <end position="83"/>
    </location>
</feature>
<keyword evidence="5" id="KW-0472">Membrane</keyword>
<evidence type="ECO:0000256" key="5">
    <source>
        <dbReference type="SAM" id="Phobius"/>
    </source>
</evidence>
<evidence type="ECO:0000256" key="1">
    <source>
        <dbReference type="ARBA" id="ARBA00023015"/>
    </source>
</evidence>
<feature type="transmembrane region" description="Helical" evidence="5">
    <location>
        <begin position="166"/>
        <end position="184"/>
    </location>
</feature>
<name>A0A5K8A207_9BACT</name>
<evidence type="ECO:0000259" key="6">
    <source>
        <dbReference type="Pfam" id="PF08281"/>
    </source>
</evidence>
<dbReference type="GO" id="GO:0022857">
    <property type="term" value="F:transmembrane transporter activity"/>
    <property type="evidence" value="ECO:0007669"/>
    <property type="project" value="InterPro"/>
</dbReference>
<dbReference type="GO" id="GO:0016987">
    <property type="term" value="F:sigma factor activity"/>
    <property type="evidence" value="ECO:0007669"/>
    <property type="project" value="UniProtKB-KW"/>
</dbReference>
<keyword evidence="5" id="KW-0812">Transmembrane</keyword>
<dbReference type="GO" id="GO:0016020">
    <property type="term" value="C:membrane"/>
    <property type="evidence" value="ECO:0007669"/>
    <property type="project" value="InterPro"/>
</dbReference>
<dbReference type="KEGG" id="dov:DSCO28_69840"/>
<dbReference type="GO" id="GO:0006352">
    <property type="term" value="P:DNA-templated transcription initiation"/>
    <property type="evidence" value="ECO:0007669"/>
    <property type="project" value="InterPro"/>
</dbReference>
<evidence type="ECO:0000256" key="3">
    <source>
        <dbReference type="ARBA" id="ARBA00023163"/>
    </source>
</evidence>
<evidence type="ECO:0000313" key="8">
    <source>
        <dbReference type="Proteomes" id="UP000425960"/>
    </source>
</evidence>
<dbReference type="Pfam" id="PF08281">
    <property type="entry name" value="Sigma70_r4_2"/>
    <property type="match status" value="1"/>
</dbReference>
<keyword evidence="3" id="KW-0804">Transcription</keyword>
<organism evidence="7 8">
    <name type="scientific">Desulfosarcina ovata subsp. sediminis</name>
    <dbReference type="NCBI Taxonomy" id="885957"/>
    <lineage>
        <taxon>Bacteria</taxon>
        <taxon>Pseudomonadati</taxon>
        <taxon>Thermodesulfobacteriota</taxon>
        <taxon>Desulfobacteria</taxon>
        <taxon>Desulfobacterales</taxon>
        <taxon>Desulfosarcinaceae</taxon>
        <taxon>Desulfosarcina</taxon>
    </lineage>
</organism>
<gene>
    <name evidence="7" type="ORF">DSCO28_69840</name>
</gene>
<dbReference type="Gene3D" id="3.30.70.1430">
    <property type="entry name" value="Multidrug efflux transporter AcrB pore domain"/>
    <property type="match status" value="1"/>
</dbReference>
<reference evidence="7 8" key="1">
    <citation type="submission" date="2019-11" db="EMBL/GenBank/DDBJ databases">
        <title>Comparative genomics of hydrocarbon-degrading Desulfosarcina strains.</title>
        <authorList>
            <person name="Watanabe M."/>
            <person name="Kojima H."/>
            <person name="Fukui M."/>
        </authorList>
    </citation>
    <scope>NUCLEOTIDE SEQUENCE [LARGE SCALE GENOMIC DNA]</scope>
    <source>
        <strain evidence="7 8">28bB2T</strain>
    </source>
</reference>
<dbReference type="SUPFAM" id="SSF88659">
    <property type="entry name" value="Sigma3 and sigma4 domains of RNA polymerase sigma factors"/>
    <property type="match status" value="1"/>
</dbReference>
<dbReference type="InterPro" id="IPR013324">
    <property type="entry name" value="RNA_pol_sigma_r3/r4-like"/>
</dbReference>
<dbReference type="Pfam" id="PF00873">
    <property type="entry name" value="ACR_tran"/>
    <property type="match status" value="1"/>
</dbReference>
<proteinExistence type="predicted"/>
<keyword evidence="1" id="KW-0805">Transcription regulation</keyword>
<dbReference type="PANTHER" id="PTHR43133:SF51">
    <property type="entry name" value="RNA POLYMERASE SIGMA FACTOR"/>
    <property type="match status" value="1"/>
</dbReference>
<sequence>MCIRGYTSVSQDEEADGQRSITQHDPTRPLGPWLARITYYECLKRLAKSQRIAQKEVTEDTQSSNHKDPGSSPEKMVGQRQVSETVDTALDRLTAQDRGMIVMRYREGFTDTEIAQAVSMPVGTVKNRLYRGQGPGSSVKRYLAPLFFAKGQNAYQRVVASLMRRSIVMIIVFMGLTALALVGFDSRPKGFVPNEDQGWAMYTIQLPDAASQQRTLAVVETVNQRLEKMPGIRNWVVVPGYIP</sequence>
<dbReference type="InterPro" id="IPR036388">
    <property type="entry name" value="WH-like_DNA-bd_sf"/>
</dbReference>
<dbReference type="RefSeq" id="WP_155325717.1">
    <property type="nucleotide sequence ID" value="NZ_AP021876.1"/>
</dbReference>
<feature type="domain" description="RNA polymerase sigma factor 70 region 4 type 2" evidence="6">
    <location>
        <begin position="85"/>
        <end position="132"/>
    </location>
</feature>
<dbReference type="NCBIfam" id="TIGR02937">
    <property type="entry name" value="sigma70-ECF"/>
    <property type="match status" value="1"/>
</dbReference>
<dbReference type="SUPFAM" id="SSF82693">
    <property type="entry name" value="Multidrug efflux transporter AcrB pore domain, PN1, PN2, PC1 and PC2 subdomains"/>
    <property type="match status" value="1"/>
</dbReference>
<evidence type="ECO:0000256" key="4">
    <source>
        <dbReference type="SAM" id="MobiDB-lite"/>
    </source>
</evidence>
<dbReference type="Gene3D" id="1.20.1640.10">
    <property type="entry name" value="Multidrug efflux transporter AcrB transmembrane domain"/>
    <property type="match status" value="1"/>
</dbReference>
<dbReference type="CDD" id="cd06171">
    <property type="entry name" value="Sigma70_r4"/>
    <property type="match status" value="1"/>
</dbReference>
<accession>A0A5K8A207</accession>
<dbReference type="Proteomes" id="UP000425960">
    <property type="component" value="Chromosome"/>
</dbReference>
<dbReference type="InterPro" id="IPR001036">
    <property type="entry name" value="Acrflvin-R"/>
</dbReference>
<dbReference type="InterPro" id="IPR039425">
    <property type="entry name" value="RNA_pol_sigma-70-like"/>
</dbReference>
<dbReference type="GO" id="GO:0003677">
    <property type="term" value="F:DNA binding"/>
    <property type="evidence" value="ECO:0007669"/>
    <property type="project" value="InterPro"/>
</dbReference>
<dbReference type="InterPro" id="IPR013249">
    <property type="entry name" value="RNA_pol_sigma70_r4_t2"/>
</dbReference>
<protein>
    <recommendedName>
        <fullName evidence="6">RNA polymerase sigma factor 70 region 4 type 2 domain-containing protein</fullName>
    </recommendedName>
</protein>
<dbReference type="Gene3D" id="1.10.10.10">
    <property type="entry name" value="Winged helix-like DNA-binding domain superfamily/Winged helix DNA-binding domain"/>
    <property type="match status" value="1"/>
</dbReference>
<dbReference type="PANTHER" id="PTHR43133">
    <property type="entry name" value="RNA POLYMERASE ECF-TYPE SIGMA FACTO"/>
    <property type="match status" value="1"/>
</dbReference>
<dbReference type="AlphaFoldDB" id="A0A5K8A207"/>
<dbReference type="EMBL" id="AP021876">
    <property type="protein sequence ID" value="BBO86418.1"/>
    <property type="molecule type" value="Genomic_DNA"/>
</dbReference>
<feature type="region of interest" description="Disordered" evidence="4">
    <location>
        <begin position="1"/>
        <end position="28"/>
    </location>
</feature>